<dbReference type="Proteomes" id="UP000318720">
    <property type="component" value="Unassembled WGS sequence"/>
</dbReference>
<dbReference type="InterPro" id="IPR027843">
    <property type="entry name" value="DUF4440"/>
</dbReference>
<gene>
    <name evidence="2" type="ORF">Sipo8835_12510</name>
</gene>
<dbReference type="InterPro" id="IPR032710">
    <property type="entry name" value="NTF2-like_dom_sf"/>
</dbReference>
<dbReference type="Gene3D" id="3.10.450.50">
    <property type="match status" value="1"/>
</dbReference>
<dbReference type="EMBL" id="SPAZ01000102">
    <property type="protein sequence ID" value="TQE35686.1"/>
    <property type="molecule type" value="Genomic_DNA"/>
</dbReference>
<reference evidence="2 3" key="1">
    <citation type="submission" date="2019-03" db="EMBL/GenBank/DDBJ databases">
        <title>Comparative genomic analyses of the sweetpotato soil rot pathogen, Streptomyces ipomoeae.</title>
        <authorList>
            <person name="Ruschel Soares N."/>
            <person name="Badger J.H."/>
            <person name="Huguet-Tapia J.C."/>
            <person name="Clark C.A."/>
            <person name="Pettis G.S."/>
        </authorList>
    </citation>
    <scope>NUCLEOTIDE SEQUENCE [LARGE SCALE GENOMIC DNA]</scope>
    <source>
        <strain evidence="2 3">88-35</strain>
    </source>
</reference>
<dbReference type="Pfam" id="PF14534">
    <property type="entry name" value="DUF4440"/>
    <property type="match status" value="1"/>
</dbReference>
<proteinExistence type="predicted"/>
<protein>
    <submittedName>
        <fullName evidence="2">Nuclear transport factor 2 family protein</fullName>
    </submittedName>
</protein>
<accession>A0AAE8W3J4</accession>
<evidence type="ECO:0000259" key="1">
    <source>
        <dbReference type="Pfam" id="PF14534"/>
    </source>
</evidence>
<dbReference type="AlphaFoldDB" id="A0AAE8W3J4"/>
<dbReference type="RefSeq" id="WP_009333443.1">
    <property type="nucleotide sequence ID" value="NZ_JARAVC010000613.1"/>
</dbReference>
<organism evidence="2 3">
    <name type="scientific">Streptomyces ipomoeae</name>
    <dbReference type="NCBI Taxonomy" id="103232"/>
    <lineage>
        <taxon>Bacteria</taxon>
        <taxon>Bacillati</taxon>
        <taxon>Actinomycetota</taxon>
        <taxon>Actinomycetes</taxon>
        <taxon>Kitasatosporales</taxon>
        <taxon>Streptomycetaceae</taxon>
        <taxon>Streptomyces</taxon>
    </lineage>
</organism>
<sequence length="125" mass="13950">MTDASTILKLDQERREAMIRADVDALTELFADDMMWIHATARVDTKEGLLQSIGSGKTKYLAIETGDETVRFHSGLAFLSGVAVMKAEIAGETRDIQNRYTIVYAPAGERWKVVNWQSTSVRKPS</sequence>
<name>A0AAE8W3J4_9ACTN</name>
<evidence type="ECO:0000313" key="3">
    <source>
        <dbReference type="Proteomes" id="UP000318720"/>
    </source>
</evidence>
<evidence type="ECO:0000313" key="2">
    <source>
        <dbReference type="EMBL" id="TQE35686.1"/>
    </source>
</evidence>
<comment type="caution">
    <text evidence="2">The sequence shown here is derived from an EMBL/GenBank/DDBJ whole genome shotgun (WGS) entry which is preliminary data.</text>
</comment>
<dbReference type="SUPFAM" id="SSF54427">
    <property type="entry name" value="NTF2-like"/>
    <property type="match status" value="1"/>
</dbReference>
<feature type="domain" description="DUF4440" evidence="1">
    <location>
        <begin position="7"/>
        <end position="113"/>
    </location>
</feature>